<accession>T2JXF8</accession>
<proteinExistence type="predicted"/>
<evidence type="ECO:0000256" key="1">
    <source>
        <dbReference type="SAM" id="MobiDB-lite"/>
    </source>
</evidence>
<dbReference type="Proteomes" id="UP000018130">
    <property type="component" value="Unassembled WGS sequence"/>
</dbReference>
<sequence>MKLLLTYPCFEFWPTLNGNKSFGWGDGGMGRRGDGEDGETGGWGVGRSLRK</sequence>
<evidence type="ECO:0000313" key="3">
    <source>
        <dbReference type="Proteomes" id="UP000018130"/>
    </source>
</evidence>
<name>T2JXF8_CROWT</name>
<comment type="caution">
    <text evidence="2">The sequence shown here is derived from an EMBL/GenBank/DDBJ whole genome shotgun (WGS) entry which is preliminary data.</text>
</comment>
<evidence type="ECO:0000313" key="2">
    <source>
        <dbReference type="EMBL" id="CCQ69880.1"/>
    </source>
</evidence>
<reference evidence="2 3" key="1">
    <citation type="submission" date="2013-01" db="EMBL/GenBank/DDBJ databases">
        <authorList>
            <person name="Bench S."/>
        </authorList>
    </citation>
    <scope>NUCLEOTIDE SEQUENCE [LARGE SCALE GENOMIC DNA]</scope>
    <source>
        <strain evidence="2 3">WH 0402</strain>
    </source>
</reference>
<gene>
    <name evidence="2" type="ORF">CWATWH0402_4214</name>
</gene>
<reference evidence="2 3" key="2">
    <citation type="submission" date="2013-09" db="EMBL/GenBank/DDBJ databases">
        <title>Whole genome comparison of six Crocosphaera watsonii strains with differing phenotypes.</title>
        <authorList>
            <person name="Bench S.R."/>
            <person name="Heller P."/>
            <person name="Frank I."/>
            <person name="Arciniega M."/>
            <person name="Shilova I.N."/>
            <person name="Zehr J.P."/>
        </authorList>
    </citation>
    <scope>NUCLEOTIDE SEQUENCE [LARGE SCALE GENOMIC DNA]</scope>
    <source>
        <strain evidence="2 3">WH 0402</strain>
    </source>
</reference>
<dbReference type="EMBL" id="CAQN01001047">
    <property type="protein sequence ID" value="CCQ69880.1"/>
    <property type="molecule type" value="Genomic_DNA"/>
</dbReference>
<dbReference type="AlphaFoldDB" id="T2JXF8"/>
<protein>
    <submittedName>
        <fullName evidence="2">Uncharacterized protein</fullName>
    </submittedName>
</protein>
<organism evidence="2 3">
    <name type="scientific">Crocosphaera watsonii WH 0402</name>
    <dbReference type="NCBI Taxonomy" id="1284629"/>
    <lineage>
        <taxon>Bacteria</taxon>
        <taxon>Bacillati</taxon>
        <taxon>Cyanobacteriota</taxon>
        <taxon>Cyanophyceae</taxon>
        <taxon>Oscillatoriophycideae</taxon>
        <taxon>Chroococcales</taxon>
        <taxon>Aphanothecaceae</taxon>
        <taxon>Crocosphaera</taxon>
    </lineage>
</organism>
<dbReference type="RefSeq" id="WP_197090180.1">
    <property type="nucleotide sequence ID" value="NZ_CAQN01001047.1"/>
</dbReference>
<feature type="region of interest" description="Disordered" evidence="1">
    <location>
        <begin position="28"/>
        <end position="51"/>
    </location>
</feature>